<gene>
    <name evidence="1" type="ORF">NP493_5g17000</name>
</gene>
<comment type="caution">
    <text evidence="1">The sequence shown here is derived from an EMBL/GenBank/DDBJ whole genome shotgun (WGS) entry which is preliminary data.</text>
</comment>
<name>A0AAD9PFJ9_RIDPI</name>
<protein>
    <submittedName>
        <fullName evidence="1">Uncharacterized protein</fullName>
    </submittedName>
</protein>
<reference evidence="1" key="1">
    <citation type="journal article" date="2023" name="Mol. Biol. Evol.">
        <title>Third-Generation Sequencing Reveals the Adaptive Role of the Epigenome in Three Deep-Sea Polychaetes.</title>
        <authorList>
            <person name="Perez M."/>
            <person name="Aroh O."/>
            <person name="Sun Y."/>
            <person name="Lan Y."/>
            <person name="Juniper S.K."/>
            <person name="Young C.R."/>
            <person name="Angers B."/>
            <person name="Qian P.Y."/>
        </authorList>
    </citation>
    <scope>NUCLEOTIDE SEQUENCE</scope>
    <source>
        <strain evidence="1">R07B-5</strain>
    </source>
</reference>
<organism evidence="1 2">
    <name type="scientific">Ridgeia piscesae</name>
    <name type="common">Tubeworm</name>
    <dbReference type="NCBI Taxonomy" id="27915"/>
    <lineage>
        <taxon>Eukaryota</taxon>
        <taxon>Metazoa</taxon>
        <taxon>Spiralia</taxon>
        <taxon>Lophotrochozoa</taxon>
        <taxon>Annelida</taxon>
        <taxon>Polychaeta</taxon>
        <taxon>Sedentaria</taxon>
        <taxon>Canalipalpata</taxon>
        <taxon>Sabellida</taxon>
        <taxon>Siboglinidae</taxon>
        <taxon>Ridgeia</taxon>
    </lineage>
</organism>
<evidence type="ECO:0000313" key="2">
    <source>
        <dbReference type="Proteomes" id="UP001209878"/>
    </source>
</evidence>
<dbReference type="AlphaFoldDB" id="A0AAD9PFJ9"/>
<sequence length="65" mass="6946">MLIFRPNFFDASGKASTIFCISSTELATSALSSAYSSSLISIQVVLVFTLKCGTLNRSALCLDCM</sequence>
<keyword evidence="2" id="KW-1185">Reference proteome</keyword>
<accession>A0AAD9PFJ9</accession>
<dbReference type="Proteomes" id="UP001209878">
    <property type="component" value="Unassembled WGS sequence"/>
</dbReference>
<proteinExistence type="predicted"/>
<dbReference type="EMBL" id="JAODUO010000006">
    <property type="protein sequence ID" value="KAK2193865.1"/>
    <property type="molecule type" value="Genomic_DNA"/>
</dbReference>
<evidence type="ECO:0000313" key="1">
    <source>
        <dbReference type="EMBL" id="KAK2193865.1"/>
    </source>
</evidence>